<dbReference type="InterPro" id="IPR006336">
    <property type="entry name" value="GCS2"/>
</dbReference>
<comment type="caution">
    <text evidence="5">The sequence shown here is derived from an EMBL/GenBank/DDBJ whole genome shotgun (WGS) entry which is preliminary data.</text>
</comment>
<dbReference type="SUPFAM" id="SSF55931">
    <property type="entry name" value="Glutamine synthetase/guanido kinase"/>
    <property type="match status" value="1"/>
</dbReference>
<keyword evidence="1 4" id="KW-0436">Ligase</keyword>
<dbReference type="InterPro" id="IPR011793">
    <property type="entry name" value="YbdK"/>
</dbReference>
<evidence type="ECO:0000313" key="6">
    <source>
        <dbReference type="Proteomes" id="UP000295765"/>
    </source>
</evidence>
<dbReference type="PANTHER" id="PTHR36510">
    <property type="entry name" value="GLUTAMATE--CYSTEINE LIGASE 2-RELATED"/>
    <property type="match status" value="1"/>
</dbReference>
<dbReference type="GO" id="GO:0004357">
    <property type="term" value="F:glutamate-cysteine ligase activity"/>
    <property type="evidence" value="ECO:0007669"/>
    <property type="project" value="UniProtKB-EC"/>
</dbReference>
<evidence type="ECO:0000256" key="4">
    <source>
        <dbReference type="HAMAP-Rule" id="MF_01609"/>
    </source>
</evidence>
<comment type="similarity">
    <text evidence="4">Belongs to the glutamate--cysteine ligase type 2 family. YbdK subfamily.</text>
</comment>
<evidence type="ECO:0000256" key="1">
    <source>
        <dbReference type="ARBA" id="ARBA00022598"/>
    </source>
</evidence>
<proteinExistence type="inferred from homology"/>
<dbReference type="HAMAP" id="MF_01609">
    <property type="entry name" value="Glu_cys_ligase_2"/>
    <property type="match status" value="1"/>
</dbReference>
<dbReference type="Pfam" id="PF04107">
    <property type="entry name" value="GCS2"/>
    <property type="match status" value="1"/>
</dbReference>
<keyword evidence="6" id="KW-1185">Reference proteome</keyword>
<dbReference type="AlphaFoldDB" id="A0A4R2L709"/>
<comment type="catalytic activity">
    <reaction evidence="4">
        <text>L-cysteine + L-glutamate + ATP = gamma-L-glutamyl-L-cysteine + ADP + phosphate + H(+)</text>
        <dbReference type="Rhea" id="RHEA:13285"/>
        <dbReference type="ChEBI" id="CHEBI:15378"/>
        <dbReference type="ChEBI" id="CHEBI:29985"/>
        <dbReference type="ChEBI" id="CHEBI:30616"/>
        <dbReference type="ChEBI" id="CHEBI:35235"/>
        <dbReference type="ChEBI" id="CHEBI:43474"/>
        <dbReference type="ChEBI" id="CHEBI:58173"/>
        <dbReference type="ChEBI" id="CHEBI:456216"/>
        <dbReference type="EC" id="6.3.2.2"/>
    </reaction>
</comment>
<dbReference type="NCBIfam" id="NF010039">
    <property type="entry name" value="PRK13515.1"/>
    <property type="match status" value="1"/>
</dbReference>
<gene>
    <name evidence="5" type="ORF">EV699_105133</name>
</gene>
<dbReference type="OrthoDB" id="9769628at2"/>
<dbReference type="Gene3D" id="3.30.590.20">
    <property type="match status" value="1"/>
</dbReference>
<dbReference type="Proteomes" id="UP000295765">
    <property type="component" value="Unassembled WGS sequence"/>
</dbReference>
<dbReference type="PANTHER" id="PTHR36510:SF1">
    <property type="entry name" value="GLUTAMATE--CYSTEINE LIGASE 2-RELATED"/>
    <property type="match status" value="1"/>
</dbReference>
<sequence length="388" mass="43178">MSAVVAPEPPFTLGIEEEYFLVSRETRDLAAEVPPGMLETCNRLLQDRVTPEFLRAQVEVGTRICTSIAAARADLAELRATLAEVSGRYGYAPIAASTHPFARWHDQRPTDKERYALLARDLQGVGRRLLICGMHVHVGIPDDDLRIDLMGQVAYFLPHLLALTTSSPLWRGEDTGLKSYRISVFNELPRTGIPSAFASWGEYARHVNALVGAGLIEDGSKLWWDLRPSVRFPTLELRITDVCTRLDDAIAVAALFRCLLRMLWRLRRGNQRWRIYKRMLIDENRWRAQRYGMEAGLVDFGKGRIVPYPELLEEMIELTAEDAAHFGCAAELAHLRTIRGRGTSATRQIAVLEAALAAGQDRPAALRAVVDDLIAQTVADLEAPGAAG</sequence>
<dbReference type="InterPro" id="IPR014746">
    <property type="entry name" value="Gln_synth/guanido_kin_cat_dom"/>
</dbReference>
<evidence type="ECO:0000256" key="3">
    <source>
        <dbReference type="ARBA" id="ARBA00022840"/>
    </source>
</evidence>
<evidence type="ECO:0000256" key="2">
    <source>
        <dbReference type="ARBA" id="ARBA00022741"/>
    </source>
</evidence>
<dbReference type="GO" id="GO:0042398">
    <property type="term" value="P:modified amino acid biosynthetic process"/>
    <property type="evidence" value="ECO:0007669"/>
    <property type="project" value="InterPro"/>
</dbReference>
<keyword evidence="2 4" id="KW-0547">Nucleotide-binding</keyword>
<dbReference type="RefSeq" id="WP_132539692.1">
    <property type="nucleotide sequence ID" value="NZ_SLWY01000005.1"/>
</dbReference>
<organism evidence="5 6">
    <name type="scientific">Plasticicumulans lactativorans</name>
    <dbReference type="NCBI Taxonomy" id="1133106"/>
    <lineage>
        <taxon>Bacteria</taxon>
        <taxon>Pseudomonadati</taxon>
        <taxon>Pseudomonadota</taxon>
        <taxon>Gammaproteobacteria</taxon>
        <taxon>Candidatus Competibacteraceae</taxon>
        <taxon>Plasticicumulans</taxon>
    </lineage>
</organism>
<dbReference type="NCBIfam" id="TIGR02050">
    <property type="entry name" value="gshA_cyan_rel"/>
    <property type="match status" value="1"/>
</dbReference>
<dbReference type="EC" id="6.3.2.2" evidence="4"/>
<comment type="function">
    <text evidence="4">ATP-dependent carboxylate-amine ligase which exhibits weak glutamate--cysteine ligase activity.</text>
</comment>
<accession>A0A4R2L709</accession>
<name>A0A4R2L709_9GAMM</name>
<keyword evidence="3 4" id="KW-0067">ATP-binding</keyword>
<protein>
    <recommendedName>
        <fullName evidence="4">Putative glutamate--cysteine ligase 2</fullName>
        <ecNumber evidence="4">6.3.2.2</ecNumber>
    </recommendedName>
    <alternativeName>
        <fullName evidence="4">Gamma-glutamylcysteine synthetase 2</fullName>
        <shortName evidence="4">GCS 2</shortName>
        <shortName evidence="4">Gamma-GCS 2</shortName>
    </alternativeName>
</protein>
<dbReference type="EMBL" id="SLWY01000005">
    <property type="protein sequence ID" value="TCO82343.1"/>
    <property type="molecule type" value="Genomic_DNA"/>
</dbReference>
<dbReference type="GO" id="GO:0005524">
    <property type="term" value="F:ATP binding"/>
    <property type="evidence" value="ECO:0007669"/>
    <property type="project" value="UniProtKB-KW"/>
</dbReference>
<evidence type="ECO:0000313" key="5">
    <source>
        <dbReference type="EMBL" id="TCO82343.1"/>
    </source>
</evidence>
<dbReference type="InterPro" id="IPR050141">
    <property type="entry name" value="GCL_type2/YbdK_subfam"/>
</dbReference>
<reference evidence="5 6" key="1">
    <citation type="submission" date="2019-03" db="EMBL/GenBank/DDBJ databases">
        <title>Genomic Encyclopedia of Type Strains, Phase IV (KMG-IV): sequencing the most valuable type-strain genomes for metagenomic binning, comparative biology and taxonomic classification.</title>
        <authorList>
            <person name="Goeker M."/>
        </authorList>
    </citation>
    <scope>NUCLEOTIDE SEQUENCE [LARGE SCALE GENOMIC DNA]</scope>
    <source>
        <strain evidence="5 6">DSM 25287</strain>
    </source>
</reference>